<dbReference type="Pfam" id="PF02321">
    <property type="entry name" value="OEP"/>
    <property type="match status" value="1"/>
</dbReference>
<dbReference type="GO" id="GO:0015562">
    <property type="term" value="F:efflux transmembrane transporter activity"/>
    <property type="evidence" value="ECO:0007669"/>
    <property type="project" value="InterPro"/>
</dbReference>
<gene>
    <name evidence="2" type="ORF">MS2017_0634</name>
</gene>
<dbReference type="InterPro" id="IPR010131">
    <property type="entry name" value="MdtP/NodT-like"/>
</dbReference>
<dbReference type="EMBL" id="CP024634">
    <property type="protein sequence ID" value="AYQ56368.1"/>
    <property type="molecule type" value="Genomic_DNA"/>
</dbReference>
<dbReference type="AlphaFoldDB" id="A0A3G3IKX6"/>
<proteinExistence type="inferred from homology"/>
<accession>A0A3G3IKX6</accession>
<name>A0A3G3IKX6_9GAMM</name>
<dbReference type="PANTHER" id="PTHR30203">
    <property type="entry name" value="OUTER MEMBRANE CATION EFFLUX PROTEIN"/>
    <property type="match status" value="1"/>
</dbReference>
<sequence>MEYIKILPRLVIGLILFKPVHAQENLSSLSGFIQSIWQFSPMLQEADARVKAAKAQQTASSKRLYNPEFGLSIDDKEGAPVSKIISISQSIDWSGKASAATKVADFDLQALIAKYEQVQYDLATNALSNLVNYQLANENLILSNRRVELMRRFSIFANNAFKAGDFDQSGYNLAHLAYSQALIQSADAQVALVQSKQILEMSIGFPMADLPALPKVLPDIKHQNIQNLVEKLPKIRLLESQLMSAKAEISYAVLKKTTDPTINLTAGKNEGDNTVGLSLSIPFNIFNDYSANVDVVKYQAIAKEKVLKDAYYSAQVRLKSRQKIYQILRNAWQTWHQEGENTLLNQVNTLENKFKIGDINTTDYLVQIEQILNSEIATKDLHAKAWRAWFDWLSASGKIKQWLGE</sequence>
<dbReference type="Proteomes" id="UP000278334">
    <property type="component" value="Chromosome"/>
</dbReference>
<reference evidence="2 3" key="1">
    <citation type="submission" date="2017-11" db="EMBL/GenBank/DDBJ databases">
        <title>Genome sequence of the bacterial symbiont EPR9N from a vent mussel Bathymodiolus thermophilus.</title>
        <authorList>
            <person name="Won Y.-J."/>
        </authorList>
    </citation>
    <scope>NUCLEOTIDE SEQUENCE [LARGE SCALE GENOMIC DNA]</scope>
    <source>
        <strain evidence="2 3">EPR9N</strain>
    </source>
</reference>
<dbReference type="KEGG" id="bthg:MS2017_0634"/>
<evidence type="ECO:0000256" key="1">
    <source>
        <dbReference type="ARBA" id="ARBA00007613"/>
    </source>
</evidence>
<dbReference type="RefSeq" id="WP_122951240.1">
    <property type="nucleotide sequence ID" value="NZ_CP024634.1"/>
</dbReference>
<evidence type="ECO:0000313" key="2">
    <source>
        <dbReference type="EMBL" id="AYQ56368.1"/>
    </source>
</evidence>
<evidence type="ECO:0000313" key="3">
    <source>
        <dbReference type="Proteomes" id="UP000278334"/>
    </source>
</evidence>
<dbReference type="SUPFAM" id="SSF56954">
    <property type="entry name" value="Outer membrane efflux proteins (OEP)"/>
    <property type="match status" value="1"/>
</dbReference>
<protein>
    <recommendedName>
        <fullName evidence="4">Transporter</fullName>
    </recommendedName>
</protein>
<evidence type="ECO:0008006" key="4">
    <source>
        <dbReference type="Google" id="ProtNLM"/>
    </source>
</evidence>
<dbReference type="InterPro" id="IPR003423">
    <property type="entry name" value="OMP_efflux"/>
</dbReference>
<organism evidence="2 3">
    <name type="scientific">Bathymodiolus thermophilus thioautotrophic gill symbiont</name>
    <dbReference type="NCBI Taxonomy" id="2360"/>
    <lineage>
        <taxon>Bacteria</taxon>
        <taxon>Pseudomonadati</taxon>
        <taxon>Pseudomonadota</taxon>
        <taxon>Gammaproteobacteria</taxon>
        <taxon>sulfur-oxidizing symbionts</taxon>
    </lineage>
</organism>
<dbReference type="Gene3D" id="1.20.1600.10">
    <property type="entry name" value="Outer membrane efflux proteins (OEP)"/>
    <property type="match status" value="1"/>
</dbReference>
<comment type="similarity">
    <text evidence="1">Belongs to the outer membrane factor (OMF) (TC 1.B.17) family.</text>
</comment>